<feature type="coiled-coil region" evidence="11">
    <location>
        <begin position="451"/>
        <end position="478"/>
    </location>
</feature>
<keyword evidence="8 10" id="KW-0807">Transducer</keyword>
<sequence length="608" mass="63837">MTIKQKLLGCLAMFAVATILLLGASYWSGSNSSAALRSVLADRVVPMRDLKIVADSYAVSIVDSAHKARNGNISLAEAARTAREGASAAQAAWQRYRATEIQGKEEQLASSAETRMQKSNASVDRLLKILEANDRAALDRFVAGELYQSIDPLSETIGELVGLQIKVASEDTTAALETAQTATLIMIILALASVAALGFSHVTITRKVIAPIQNLARVIKELARSSGETQLPNLDQKDEIGDITRAVDTFLDAAVTKERDRAASEAAEQQIITSALRDSLAALTAGDLTARITADFPPAYSELKTNFNDALESLRELIGSVIESSHSLRAGSSEIAQASEDLARRTESNAASLEETSAALTQIDGRIKATAEAAGRTVTRADEAISTVSGGRVVADEAVQAMTRVRESAKGIDEVIEGVDKIAFQTRVLAMNAAVEAGRAGDAGRGFAVVADLVSALAMRAEEEAKRARDQLTLTQTEIVTAVDAVQKVDGALAGISDGVGEVHQLLGGMASDNLAQASAIGQISVAVNNMDQATQQNAAMVEETSAAARNLNGESEALAEKAGHFRISNTGGTTKTVRKAPKAVTPSLPRGASLPVAAMVDGNWESF</sequence>
<keyword evidence="5" id="KW-0812">Transmembrane</keyword>
<dbReference type="Gene3D" id="6.10.340.10">
    <property type="match status" value="1"/>
</dbReference>
<evidence type="ECO:0000259" key="14">
    <source>
        <dbReference type="PROSITE" id="PS50885"/>
    </source>
</evidence>
<dbReference type="SUPFAM" id="SSF158472">
    <property type="entry name" value="HAMP domain-like"/>
    <property type="match status" value="1"/>
</dbReference>
<keyword evidence="3" id="KW-0488">Methylation</keyword>
<keyword evidence="4" id="KW-0145">Chemotaxis</keyword>
<keyword evidence="2" id="KW-1003">Cell membrane</keyword>
<protein>
    <submittedName>
        <fullName evidence="15">Methyl-accepting chemotaxis protein</fullName>
    </submittedName>
</protein>
<evidence type="ECO:0000259" key="13">
    <source>
        <dbReference type="PROSITE" id="PS50111"/>
    </source>
</evidence>
<dbReference type="SUPFAM" id="SSF58104">
    <property type="entry name" value="Methyl-accepting chemotaxis protein (MCP) signaling domain"/>
    <property type="match status" value="1"/>
</dbReference>
<dbReference type="InterPro" id="IPR051310">
    <property type="entry name" value="MCP_chemotaxis"/>
</dbReference>
<dbReference type="RefSeq" id="WP_353984483.1">
    <property type="nucleotide sequence ID" value="NZ_JBEWLY010000017.1"/>
</dbReference>
<feature type="domain" description="HAMP" evidence="14">
    <location>
        <begin position="275"/>
        <end position="319"/>
    </location>
</feature>
<name>A0ABV2D286_9SPHN</name>
<comment type="similarity">
    <text evidence="9">Belongs to the methyl-accepting chemotaxis (MCP) protein family.</text>
</comment>
<evidence type="ECO:0000256" key="8">
    <source>
        <dbReference type="ARBA" id="ARBA00023224"/>
    </source>
</evidence>
<keyword evidence="6" id="KW-1133">Transmembrane helix</keyword>
<evidence type="ECO:0000256" key="2">
    <source>
        <dbReference type="ARBA" id="ARBA00022475"/>
    </source>
</evidence>
<keyword evidence="7" id="KW-0472">Membrane</keyword>
<dbReference type="Pfam" id="PF00015">
    <property type="entry name" value="MCPsignal"/>
    <property type="match status" value="1"/>
</dbReference>
<dbReference type="SMART" id="SM00304">
    <property type="entry name" value="HAMP"/>
    <property type="match status" value="2"/>
</dbReference>
<keyword evidence="11" id="KW-0175">Coiled coil</keyword>
<accession>A0ABV2D286</accession>
<gene>
    <name evidence="15" type="ORF">ABVV53_11065</name>
</gene>
<dbReference type="PROSITE" id="PS50885">
    <property type="entry name" value="HAMP"/>
    <property type="match status" value="2"/>
</dbReference>
<evidence type="ECO:0000256" key="3">
    <source>
        <dbReference type="ARBA" id="ARBA00022481"/>
    </source>
</evidence>
<feature type="domain" description="HAMP" evidence="14">
    <location>
        <begin position="206"/>
        <end position="259"/>
    </location>
</feature>
<evidence type="ECO:0000256" key="6">
    <source>
        <dbReference type="ARBA" id="ARBA00022989"/>
    </source>
</evidence>
<evidence type="ECO:0000256" key="5">
    <source>
        <dbReference type="ARBA" id="ARBA00022692"/>
    </source>
</evidence>
<evidence type="ECO:0000256" key="11">
    <source>
        <dbReference type="SAM" id="Coils"/>
    </source>
</evidence>
<comment type="caution">
    <text evidence="15">The sequence shown here is derived from an EMBL/GenBank/DDBJ whole genome shotgun (WGS) entry which is preliminary data.</text>
</comment>
<comment type="subcellular location">
    <subcellularLocation>
        <location evidence="1">Cell membrane</location>
        <topology evidence="1">Multi-pass membrane protein</topology>
    </subcellularLocation>
</comment>
<evidence type="ECO:0000256" key="10">
    <source>
        <dbReference type="PROSITE-ProRule" id="PRU00284"/>
    </source>
</evidence>
<evidence type="ECO:0000256" key="9">
    <source>
        <dbReference type="ARBA" id="ARBA00029447"/>
    </source>
</evidence>
<evidence type="ECO:0000313" key="15">
    <source>
        <dbReference type="EMBL" id="MET1755992.1"/>
    </source>
</evidence>
<evidence type="ECO:0000256" key="4">
    <source>
        <dbReference type="ARBA" id="ARBA00022500"/>
    </source>
</evidence>
<dbReference type="Proteomes" id="UP001548713">
    <property type="component" value="Unassembled WGS sequence"/>
</dbReference>
<dbReference type="SMART" id="SM00283">
    <property type="entry name" value="MA"/>
    <property type="match status" value="1"/>
</dbReference>
<dbReference type="Pfam" id="PF02203">
    <property type="entry name" value="TarH"/>
    <property type="match status" value="1"/>
</dbReference>
<organism evidence="15 16">
    <name type="scientific">Novosphingobium kalidii</name>
    <dbReference type="NCBI Taxonomy" id="3230299"/>
    <lineage>
        <taxon>Bacteria</taxon>
        <taxon>Pseudomonadati</taxon>
        <taxon>Pseudomonadota</taxon>
        <taxon>Alphaproteobacteria</taxon>
        <taxon>Sphingomonadales</taxon>
        <taxon>Sphingomonadaceae</taxon>
        <taxon>Novosphingobium</taxon>
    </lineage>
</organism>
<dbReference type="Gene3D" id="1.10.287.950">
    <property type="entry name" value="Methyl-accepting chemotaxis protein"/>
    <property type="match status" value="1"/>
</dbReference>
<dbReference type="PANTHER" id="PTHR43531">
    <property type="entry name" value="PROTEIN ICFG"/>
    <property type="match status" value="1"/>
</dbReference>
<proteinExistence type="inferred from homology"/>
<evidence type="ECO:0000256" key="7">
    <source>
        <dbReference type="ARBA" id="ARBA00023136"/>
    </source>
</evidence>
<feature type="domain" description="Methyl-accepting transducer" evidence="13">
    <location>
        <begin position="324"/>
        <end position="553"/>
    </location>
</feature>
<reference evidence="15 16" key="1">
    <citation type="submission" date="2024-07" db="EMBL/GenBank/DDBJ databases">
        <title>Novosphingobium kalidii RD2P27.</title>
        <authorList>
            <person name="Sun J.-Q."/>
        </authorList>
    </citation>
    <scope>NUCLEOTIDE SEQUENCE [LARGE SCALE GENOMIC DNA]</scope>
    <source>
        <strain evidence="15 16">RD2P27</strain>
    </source>
</reference>
<dbReference type="InterPro" id="IPR003122">
    <property type="entry name" value="Tar_rcpt_lig-bd"/>
</dbReference>
<dbReference type="EMBL" id="JBEWLY010000017">
    <property type="protein sequence ID" value="MET1755992.1"/>
    <property type="molecule type" value="Genomic_DNA"/>
</dbReference>
<dbReference type="Pfam" id="PF00672">
    <property type="entry name" value="HAMP"/>
    <property type="match status" value="1"/>
</dbReference>
<dbReference type="InterPro" id="IPR003660">
    <property type="entry name" value="HAMP_dom"/>
</dbReference>
<dbReference type="PROSITE" id="PS50111">
    <property type="entry name" value="CHEMOTAXIS_TRANSDUC_2"/>
    <property type="match status" value="1"/>
</dbReference>
<evidence type="ECO:0000256" key="12">
    <source>
        <dbReference type="SAM" id="MobiDB-lite"/>
    </source>
</evidence>
<dbReference type="PANTHER" id="PTHR43531:SF11">
    <property type="entry name" value="METHYL-ACCEPTING CHEMOTAXIS PROTEIN 3"/>
    <property type="match status" value="1"/>
</dbReference>
<keyword evidence="16" id="KW-1185">Reference proteome</keyword>
<evidence type="ECO:0000256" key="1">
    <source>
        <dbReference type="ARBA" id="ARBA00004651"/>
    </source>
</evidence>
<evidence type="ECO:0000313" key="16">
    <source>
        <dbReference type="Proteomes" id="UP001548713"/>
    </source>
</evidence>
<dbReference type="InterPro" id="IPR004089">
    <property type="entry name" value="MCPsignal_dom"/>
</dbReference>
<feature type="region of interest" description="Disordered" evidence="12">
    <location>
        <begin position="568"/>
        <end position="587"/>
    </location>
</feature>